<reference evidence="2" key="1">
    <citation type="submission" date="2020-05" db="EMBL/GenBank/DDBJ databases">
        <authorList>
            <person name="Chiriac C."/>
            <person name="Salcher M."/>
            <person name="Ghai R."/>
            <person name="Kavagutti S V."/>
        </authorList>
    </citation>
    <scope>NUCLEOTIDE SEQUENCE</scope>
</reference>
<keyword evidence="1" id="KW-0472">Membrane</keyword>
<feature type="transmembrane region" description="Helical" evidence="1">
    <location>
        <begin position="102"/>
        <end position="126"/>
    </location>
</feature>
<protein>
    <submittedName>
        <fullName evidence="2">Unannotated protein</fullName>
    </submittedName>
</protein>
<name>A0A6J7EU87_9ZZZZ</name>
<organism evidence="2">
    <name type="scientific">freshwater metagenome</name>
    <dbReference type="NCBI Taxonomy" id="449393"/>
    <lineage>
        <taxon>unclassified sequences</taxon>
        <taxon>metagenomes</taxon>
        <taxon>ecological metagenomes</taxon>
    </lineage>
</organism>
<evidence type="ECO:0000256" key="1">
    <source>
        <dbReference type="SAM" id="Phobius"/>
    </source>
</evidence>
<dbReference type="AlphaFoldDB" id="A0A6J7EU87"/>
<feature type="transmembrane region" description="Helical" evidence="1">
    <location>
        <begin position="20"/>
        <end position="45"/>
    </location>
</feature>
<evidence type="ECO:0000313" key="2">
    <source>
        <dbReference type="EMBL" id="CAB4886716.1"/>
    </source>
</evidence>
<keyword evidence="1" id="KW-1133">Transmembrane helix</keyword>
<feature type="transmembrane region" description="Helical" evidence="1">
    <location>
        <begin position="57"/>
        <end position="82"/>
    </location>
</feature>
<dbReference type="EMBL" id="CAFBLS010000325">
    <property type="protein sequence ID" value="CAB4886716.1"/>
    <property type="molecule type" value="Genomic_DNA"/>
</dbReference>
<keyword evidence="1" id="KW-0812">Transmembrane</keyword>
<gene>
    <name evidence="2" type="ORF">UFOPK3402_01955</name>
</gene>
<proteinExistence type="predicted"/>
<sequence>MDPTQPATAQSRSNKATVALVLAVASVLTGPVLFMAQYVALIGLATVSEGQSNPIGYTLVMLAIFVLLALLTFALPIIALVLGARSRREVNRSSGTLRGGAIALTAQVFAVIVIAAMCAGEVFIILSGSGLCSFDFCQ</sequence>
<accession>A0A6J7EU87</accession>